<feature type="transmembrane region" description="Helical" evidence="1">
    <location>
        <begin position="45"/>
        <end position="66"/>
    </location>
</feature>
<reference evidence="3" key="1">
    <citation type="submission" date="2024-05" db="EMBL/GenBank/DDBJ databases">
        <title>Isolation and characterization of Sporomusa carbonis sp. nov., a carboxydotrophic hydrogenogen in the genus of Sporomusa isolated from a charcoal burning pile.</title>
        <authorList>
            <person name="Boeer T."/>
            <person name="Rosenbaum F."/>
            <person name="Eysell L."/>
            <person name="Mueller V."/>
            <person name="Daniel R."/>
            <person name="Poehlein A."/>
        </authorList>
    </citation>
    <scope>NUCLEOTIDE SEQUENCE [LARGE SCALE GENOMIC DNA]</scope>
    <source>
        <strain evidence="3">DSM 10669</strain>
    </source>
</reference>
<dbReference type="Pfam" id="PF01757">
    <property type="entry name" value="Acyl_transf_3"/>
    <property type="match status" value="1"/>
</dbReference>
<keyword evidence="1" id="KW-0472">Membrane</keyword>
<organism evidence="3 4">
    <name type="scientific">Sporomusa silvacetica DSM 10669</name>
    <dbReference type="NCBI Taxonomy" id="1123289"/>
    <lineage>
        <taxon>Bacteria</taxon>
        <taxon>Bacillati</taxon>
        <taxon>Bacillota</taxon>
        <taxon>Negativicutes</taxon>
        <taxon>Selenomonadales</taxon>
        <taxon>Sporomusaceae</taxon>
        <taxon>Sporomusa</taxon>
    </lineage>
</organism>
<dbReference type="Proteomes" id="UP000216752">
    <property type="component" value="Chromosome"/>
</dbReference>
<dbReference type="InterPro" id="IPR002656">
    <property type="entry name" value="Acyl_transf_3_dom"/>
</dbReference>
<keyword evidence="1" id="KW-1133">Transmembrane helix</keyword>
<feature type="transmembrane region" description="Helical" evidence="1">
    <location>
        <begin position="90"/>
        <end position="112"/>
    </location>
</feature>
<keyword evidence="1" id="KW-0812">Transmembrane</keyword>
<evidence type="ECO:0000259" key="2">
    <source>
        <dbReference type="Pfam" id="PF01757"/>
    </source>
</evidence>
<keyword evidence="4" id="KW-1185">Reference proteome</keyword>
<dbReference type="EMBL" id="CP155573">
    <property type="protein sequence ID" value="XFO64931.1"/>
    <property type="molecule type" value="Genomic_DNA"/>
</dbReference>
<feature type="transmembrane region" description="Helical" evidence="1">
    <location>
        <begin position="132"/>
        <end position="152"/>
    </location>
</feature>
<evidence type="ECO:0000313" key="3">
    <source>
        <dbReference type="EMBL" id="XFO64931.1"/>
    </source>
</evidence>
<sequence length="346" mass="39728">MAASKKGQLNFISFAYAIGTVLVIFGHSFPLGKAVIPESMLSFRAFVYSFHMPLFFYISGALLKYLSDDRGLYRGMTYTVFILKKAKKLLIPYFVLALLAFVPKYLMTGYISDRVLLDADYLIRSFFVPHENVWGHFWFIPVLFGLFCFSYLQLKIVQKAWSTVLFTILFLFLNFHPINLGWLGIKDICIYGIYFWLGLITSDYITAKQTAIFSRGKGIVALVTGIVLFLSLAFMITGRGTMLRSMLFLLVALLMIYSILCVGIVYQQGKYSFFDWLNGKIYTVFLLSWPCQSIIEICLNKILNLYWFIVMPSMFLSGLLGPLLIIWLYRKLKIENRLLKASIGIS</sequence>
<name>A0ABZ3IGY6_9FIRM</name>
<feature type="transmembrane region" description="Helical" evidence="1">
    <location>
        <begin position="7"/>
        <end position="25"/>
    </location>
</feature>
<dbReference type="PANTHER" id="PTHR37312:SF1">
    <property type="entry name" value="MEMBRANE-BOUND ACYLTRANSFERASE YKRP-RELATED"/>
    <property type="match status" value="1"/>
</dbReference>
<gene>
    <name evidence="3" type="ORF">SPSIL_010400</name>
</gene>
<feature type="transmembrane region" description="Helical" evidence="1">
    <location>
        <begin position="305"/>
        <end position="329"/>
    </location>
</feature>
<dbReference type="RefSeq" id="WP_094603522.1">
    <property type="nucleotide sequence ID" value="NZ_CP155573.1"/>
</dbReference>
<feature type="transmembrane region" description="Helical" evidence="1">
    <location>
        <begin position="246"/>
        <end position="267"/>
    </location>
</feature>
<dbReference type="PANTHER" id="PTHR37312">
    <property type="entry name" value="MEMBRANE-BOUND ACYLTRANSFERASE YKRP-RELATED"/>
    <property type="match status" value="1"/>
</dbReference>
<feature type="transmembrane region" description="Helical" evidence="1">
    <location>
        <begin position="219"/>
        <end position="240"/>
    </location>
</feature>
<accession>A0ABZ3IGY6</accession>
<evidence type="ECO:0000256" key="1">
    <source>
        <dbReference type="SAM" id="Phobius"/>
    </source>
</evidence>
<dbReference type="InterPro" id="IPR052734">
    <property type="entry name" value="Nod_factor_acetyltransferase"/>
</dbReference>
<feature type="domain" description="Acyltransferase 3" evidence="2">
    <location>
        <begin position="17"/>
        <end position="317"/>
    </location>
</feature>
<evidence type="ECO:0000313" key="4">
    <source>
        <dbReference type="Proteomes" id="UP000216752"/>
    </source>
</evidence>
<proteinExistence type="predicted"/>
<protein>
    <recommendedName>
        <fullName evidence="2">Acyltransferase 3 domain-containing protein</fullName>
    </recommendedName>
</protein>
<feature type="transmembrane region" description="Helical" evidence="1">
    <location>
        <begin position="164"/>
        <end position="185"/>
    </location>
</feature>